<feature type="domain" description="Tyrosine-protein phosphatase" evidence="2">
    <location>
        <begin position="60"/>
        <end position="314"/>
    </location>
</feature>
<feature type="region of interest" description="Disordered" evidence="1">
    <location>
        <begin position="1032"/>
        <end position="1066"/>
    </location>
</feature>
<dbReference type="GeneID" id="106060209"/>
<dbReference type="PROSITE" id="PS50056">
    <property type="entry name" value="TYR_PHOSPHATASE_2"/>
    <property type="match status" value="2"/>
</dbReference>
<dbReference type="PANTHER" id="PTHR19134:SF561">
    <property type="entry name" value="PROTEIN TYROSINE PHOSPHATASE 36E, ISOFORM A"/>
    <property type="match status" value="1"/>
</dbReference>
<dbReference type="OrthoDB" id="6144703at2759"/>
<organism evidence="4 5">
    <name type="scientific">Biomphalaria glabrata</name>
    <name type="common">Bloodfluke planorb</name>
    <name type="synonym">Freshwater snail</name>
    <dbReference type="NCBI Taxonomy" id="6526"/>
    <lineage>
        <taxon>Eukaryota</taxon>
        <taxon>Metazoa</taxon>
        <taxon>Spiralia</taxon>
        <taxon>Lophotrochozoa</taxon>
        <taxon>Mollusca</taxon>
        <taxon>Gastropoda</taxon>
        <taxon>Heterobranchia</taxon>
        <taxon>Euthyneura</taxon>
        <taxon>Panpulmonata</taxon>
        <taxon>Hygrophila</taxon>
        <taxon>Lymnaeoidea</taxon>
        <taxon>Planorbidae</taxon>
        <taxon>Biomphalaria</taxon>
    </lineage>
</organism>
<dbReference type="Gene3D" id="3.90.190.10">
    <property type="entry name" value="Protein tyrosine phosphatase superfamily"/>
    <property type="match status" value="2"/>
</dbReference>
<proteinExistence type="predicted"/>
<evidence type="ECO:0000256" key="1">
    <source>
        <dbReference type="SAM" id="MobiDB-lite"/>
    </source>
</evidence>
<dbReference type="InterPro" id="IPR029021">
    <property type="entry name" value="Prot-tyrosine_phosphatase-like"/>
</dbReference>
<feature type="domain" description="Tyrosine specific protein phosphatases" evidence="3">
    <location>
        <begin position="580"/>
        <end position="656"/>
    </location>
</feature>
<dbReference type="RefSeq" id="XP_055886166.1">
    <property type="nucleotide sequence ID" value="XM_056030191.1"/>
</dbReference>
<evidence type="ECO:0000259" key="2">
    <source>
        <dbReference type="PROSITE" id="PS50055"/>
    </source>
</evidence>
<dbReference type="Pfam" id="PF00102">
    <property type="entry name" value="Y_phosphatase"/>
    <property type="match status" value="3"/>
</dbReference>
<dbReference type="InterPro" id="IPR016130">
    <property type="entry name" value="Tyr_Pase_AS"/>
</dbReference>
<sequence length="1088" mass="122711">MSQSLVSCIGLKFSQLKVMCGLSMDSSAREERAIDAVDSDPIPSGVFLAVYKEKLQGKQLAIEFKALSKNEEQHSTNAALRNVLMNSKQEVVTFDHSRVIVWDRPEWLTTDYYNASFIDGYNGPREYLVSQGPNTKCIVSFWHMVWQEGVTCIVMATGLFENAVQQCDKYWVDKAHKHVQHGYIHIWHEGSTYLAQLNIRTFRIQKEGTCESRLLTHYEMVGFHDESPDPGLLLDVRRRVSNLAITQPGPILVHCRCGGGRTAVYVAIDYCLHQLHSEDRVDVYSTVLHLRRFRKNMVRTLAQYQQIYQAVAMYLQCGTTVYPAQTLVAAYEVHYSSDAKAFKLDREFQTLQVIVPRLSIGDCASGHRVENRSKSRDIMMLPPECARPYLSTSDCVDGGTDFINAVYIDGYHTENAFLATQWPLKKTIADFWRMLFDFKITSIVLMNDLHKFTRNYLRFWPKEVDHVASYGPISVRYLSCDKMSHITIRTFAIRKPKRHPHLIAQTLMRISEDVMIMNNLVGCEIRQDEIIVKMFQVFSSRTDGNVKSCNGQYSNLRSHVYGGMDTVTKSKKKGIGIVSKSLLTVMEHVSDWQRRSSSRQPICIMSKDGCSRVGLYCAINICCDQVKVEKEVDVFNAVRLVRKNRPQLVPDLEEYRYIYYFMSEFILLSATKPDIFDSDLSLHMASHSSSFHRIATSTMSNSNSVHGGVYVIEVSKEKNSGKVRTKWEPNDKVQMYNETYQNDSSQKYQHLLQVSSFDSYNDLMGLNKLPPRINILEPNHSENVCVTKQQSNGQTAESANANGLILSASSLHPVRNVQQPTSLAGVSSQHLAPSLSSMYKPSTSPESVLFIPQFSHLPTSHCSHSVQLNSMTSSISSNSFATPDVSGSRPPSQLSPCSINITASPVSSSFLSCHSSASLHMNEYDRKDQYSLHNGSMPSSDLTQTILHHSSQLVKLHTLENNQNQTSVCSPFQQSAAVRFEDAIQGELPADVKLIHASYVSLEESLSSSSGEYQGSLDCINDQIQFKHKKFNGTKKRHEPASDSLPLHQNGRKLKESSHVSPTSVVGSSSFKQKIHNYLSKLNKDKVL</sequence>
<gene>
    <name evidence="5" type="primary">LOC106060209</name>
</gene>
<dbReference type="PROSITE" id="PS50055">
    <property type="entry name" value="TYR_PHOSPHATASE_PTP"/>
    <property type="match status" value="2"/>
</dbReference>
<feature type="domain" description="Tyrosine specific protein phosphatases" evidence="3">
    <location>
        <begin position="234"/>
        <end position="305"/>
    </location>
</feature>
<dbReference type="AlphaFoldDB" id="A0A9W3AFU3"/>
<dbReference type="InterPro" id="IPR000387">
    <property type="entry name" value="Tyr_Pase_dom"/>
</dbReference>
<name>A0A9W3AFU3_BIOGL</name>
<dbReference type="SUPFAM" id="SSF52799">
    <property type="entry name" value="(Phosphotyrosine protein) phosphatases II"/>
    <property type="match status" value="2"/>
</dbReference>
<dbReference type="PROSITE" id="PS00383">
    <property type="entry name" value="TYR_PHOSPHATASE_1"/>
    <property type="match status" value="1"/>
</dbReference>
<dbReference type="SMART" id="SM00194">
    <property type="entry name" value="PTPc"/>
    <property type="match status" value="2"/>
</dbReference>
<evidence type="ECO:0000313" key="5">
    <source>
        <dbReference type="RefSeq" id="XP_055886166.1"/>
    </source>
</evidence>
<evidence type="ECO:0000259" key="3">
    <source>
        <dbReference type="PROSITE" id="PS50056"/>
    </source>
</evidence>
<feature type="domain" description="Tyrosine-protein phosphatase" evidence="2">
    <location>
        <begin position="344"/>
        <end position="665"/>
    </location>
</feature>
<accession>A0A9W3AFU3</accession>
<dbReference type="SMART" id="SM00404">
    <property type="entry name" value="PTPc_motif"/>
    <property type="match status" value="2"/>
</dbReference>
<dbReference type="PRINTS" id="PR00700">
    <property type="entry name" value="PRTYPHPHTASE"/>
</dbReference>
<dbReference type="InterPro" id="IPR003595">
    <property type="entry name" value="Tyr_Pase_cat"/>
</dbReference>
<dbReference type="CDD" id="cd00047">
    <property type="entry name" value="PTPc"/>
    <property type="match status" value="1"/>
</dbReference>
<keyword evidence="4" id="KW-1185">Reference proteome</keyword>
<dbReference type="PANTHER" id="PTHR19134">
    <property type="entry name" value="RECEPTOR-TYPE TYROSINE-PROTEIN PHOSPHATASE"/>
    <property type="match status" value="1"/>
</dbReference>
<protein>
    <submittedName>
        <fullName evidence="5">Receptor-type tyrosine-protein phosphatase S-like isoform X1</fullName>
    </submittedName>
</protein>
<dbReference type="GO" id="GO:0004725">
    <property type="term" value="F:protein tyrosine phosphatase activity"/>
    <property type="evidence" value="ECO:0007669"/>
    <property type="project" value="InterPro"/>
</dbReference>
<dbReference type="Proteomes" id="UP001165740">
    <property type="component" value="Chromosome 5"/>
</dbReference>
<reference evidence="5" key="1">
    <citation type="submission" date="2025-08" db="UniProtKB">
        <authorList>
            <consortium name="RefSeq"/>
        </authorList>
    </citation>
    <scope>IDENTIFICATION</scope>
</reference>
<dbReference type="InterPro" id="IPR000242">
    <property type="entry name" value="PTP_cat"/>
</dbReference>
<evidence type="ECO:0000313" key="4">
    <source>
        <dbReference type="Proteomes" id="UP001165740"/>
    </source>
</evidence>
<dbReference type="InterPro" id="IPR050348">
    <property type="entry name" value="Protein-Tyr_Phosphatase"/>
</dbReference>